<dbReference type="PANTHER" id="PTHR13812:SF19">
    <property type="entry name" value="KETIMINE REDUCTASE MU-CRYSTALLIN"/>
    <property type="match status" value="1"/>
</dbReference>
<protein>
    <submittedName>
        <fullName evidence="2">2,3-diaminopropionate biosynthesis protein SbnB</fullName>
    </submittedName>
</protein>
<accession>A0ABV6DT34</accession>
<dbReference type="Gene3D" id="3.40.50.720">
    <property type="entry name" value="NAD(P)-binding Rossmann-like Domain"/>
    <property type="match status" value="1"/>
</dbReference>
<reference evidence="2 3" key="1">
    <citation type="submission" date="2024-09" db="EMBL/GenBank/DDBJ databases">
        <authorList>
            <person name="Sun Q."/>
            <person name="Mori K."/>
        </authorList>
    </citation>
    <scope>NUCLEOTIDE SEQUENCE [LARGE SCALE GENOMIC DNA]</scope>
    <source>
        <strain evidence="2 3">CCM 7759</strain>
    </source>
</reference>
<dbReference type="EMBL" id="JBHLWN010000103">
    <property type="protein sequence ID" value="MFC0215812.1"/>
    <property type="molecule type" value="Genomic_DNA"/>
</dbReference>
<dbReference type="InterPro" id="IPR007110">
    <property type="entry name" value="Ig-like_dom"/>
</dbReference>
<comment type="caution">
    <text evidence="2">The sequence shown here is derived from an EMBL/GenBank/DDBJ whole genome shotgun (WGS) entry which is preliminary data.</text>
</comment>
<evidence type="ECO:0000313" key="3">
    <source>
        <dbReference type="Proteomes" id="UP001589776"/>
    </source>
</evidence>
<name>A0ABV6DT34_9BACL</name>
<keyword evidence="3" id="KW-1185">Reference proteome</keyword>
<dbReference type="PIRSF" id="PIRSF001439">
    <property type="entry name" value="CryM"/>
    <property type="match status" value="1"/>
</dbReference>
<dbReference type="Proteomes" id="UP001589776">
    <property type="component" value="Unassembled WGS sequence"/>
</dbReference>
<dbReference type="RefSeq" id="WP_377473361.1">
    <property type="nucleotide sequence ID" value="NZ_JBHLWN010000103.1"/>
</dbReference>
<dbReference type="Gene3D" id="3.30.1780.10">
    <property type="entry name" value="ornithine cyclodeaminase, domain 1"/>
    <property type="match status" value="1"/>
</dbReference>
<gene>
    <name evidence="2" type="primary">sbnB</name>
    <name evidence="2" type="ORF">ACFFK0_25780</name>
</gene>
<dbReference type="InterPro" id="IPR036291">
    <property type="entry name" value="NAD(P)-bd_dom_sf"/>
</dbReference>
<sequence>MTTNSLQEQARTEEGNAIAAGAASGVFRSPNPELLYLNRETIAGLGGGSSRLYAEALEEALTLHARGDFVQPLKPYLRSAGKEGHIADRIIAMPAHIGGAQPMSGIKWIGSKHDNPQQRGMERASGVIVLNDAESHYPIAVLEAGLISSMRTAAVTVVAARYLARKGFTSVSCVGCGVIAKAQLSSLLEHYEHICEVHLFDQSESAAKRLAETLQASCPHVKFLVANSAEQAVRQGEVVVTCTVTDTPYIPFEWLRKGAFVSNISIMDVHKEAYLLADKVVVDDWEQSNREKKVLNQLVLEGRFSREQLYAELGEIVIGSKAGREREDEIIILNPMGMAIEDIACARRIYLHALQEGAGLRLPLY</sequence>
<feature type="domain" description="Ig-like" evidence="1">
    <location>
        <begin position="219"/>
        <end position="258"/>
    </location>
</feature>
<dbReference type="NCBIfam" id="TIGR03944">
    <property type="entry name" value="dehyd_SbnB_fam"/>
    <property type="match status" value="1"/>
</dbReference>
<dbReference type="InterPro" id="IPR023866">
    <property type="entry name" value="SbnB"/>
</dbReference>
<dbReference type="PROSITE" id="PS50835">
    <property type="entry name" value="IG_LIKE"/>
    <property type="match status" value="1"/>
</dbReference>
<evidence type="ECO:0000259" key="1">
    <source>
        <dbReference type="PROSITE" id="PS50835"/>
    </source>
</evidence>
<proteinExistence type="predicted"/>
<evidence type="ECO:0000313" key="2">
    <source>
        <dbReference type="EMBL" id="MFC0215812.1"/>
    </source>
</evidence>
<dbReference type="InterPro" id="IPR023401">
    <property type="entry name" value="ODC_N"/>
</dbReference>
<dbReference type="Pfam" id="PF02423">
    <property type="entry name" value="OCD_Mu_crystall"/>
    <property type="match status" value="1"/>
</dbReference>
<dbReference type="SUPFAM" id="SSF51735">
    <property type="entry name" value="NAD(P)-binding Rossmann-fold domains"/>
    <property type="match status" value="1"/>
</dbReference>
<dbReference type="InterPro" id="IPR003462">
    <property type="entry name" value="ODC_Mu_crystall"/>
</dbReference>
<organism evidence="2 3">
    <name type="scientific">Paenibacillus chartarius</name>
    <dbReference type="NCBI Taxonomy" id="747481"/>
    <lineage>
        <taxon>Bacteria</taxon>
        <taxon>Bacillati</taxon>
        <taxon>Bacillota</taxon>
        <taxon>Bacilli</taxon>
        <taxon>Bacillales</taxon>
        <taxon>Paenibacillaceae</taxon>
        <taxon>Paenibacillus</taxon>
    </lineage>
</organism>
<dbReference type="PANTHER" id="PTHR13812">
    <property type="entry name" value="KETIMINE REDUCTASE MU-CRYSTALLIN"/>
    <property type="match status" value="1"/>
</dbReference>